<protein>
    <submittedName>
        <fullName evidence="1">Uncharacterized protein</fullName>
    </submittedName>
</protein>
<gene>
    <name evidence="1" type="ORF">AZI86_18350</name>
</gene>
<dbReference type="InterPro" id="IPR038765">
    <property type="entry name" value="Papain-like_cys_pep_sf"/>
</dbReference>
<sequence>MYETGTQLYDAWRFSHGETDLQKTSSNLNIFFDMVSAYRERVVSESYGEIVGDFSGALDHIKTPYLCSDRAVDEALNGRPLGIFVKALHDAVLLNRDFWLKHADLDTEKIRQILNQSGVMESLDRSLRMFQIEPAKKQAILEKLEIAFSKGPYLFNPDENGPQVSESKFLQQEIVPILCGQDLISPVTSVMSNFIHFNSSEPKKRISLLHTVVDANLCAKNPQPVGLTFCSGILRAGESECGDHAITIVGRRQTSSKVEYLLKNSWGSEWCKTDPEPSLKYEDNCLVWVSDKYLAEKSKNLGLGWYSKPQNLCGKLVRKDFVNGTLYYIEGKSNLRTLLVKESFLKIDPSYETRRGQRVCVEGSVSPGTGGFNVTALRDDKNQKSTEDVVDIEQVFLLNLKK</sequence>
<organism evidence="1 2">
    <name type="scientific">Bdellovibrio bacteriovorus</name>
    <dbReference type="NCBI Taxonomy" id="959"/>
    <lineage>
        <taxon>Bacteria</taxon>
        <taxon>Pseudomonadati</taxon>
        <taxon>Bdellovibrionota</taxon>
        <taxon>Bdellovibrionia</taxon>
        <taxon>Bdellovibrionales</taxon>
        <taxon>Pseudobdellovibrionaceae</taxon>
        <taxon>Bdellovibrio</taxon>
    </lineage>
</organism>
<keyword evidence="2" id="KW-1185">Reference proteome</keyword>
<evidence type="ECO:0000313" key="2">
    <source>
        <dbReference type="Proteomes" id="UP000075320"/>
    </source>
</evidence>
<evidence type="ECO:0000313" key="1">
    <source>
        <dbReference type="EMBL" id="KYG61657.1"/>
    </source>
</evidence>
<dbReference type="AlphaFoldDB" id="A0A150WEW6"/>
<dbReference type="EMBL" id="LUKE01000006">
    <property type="protein sequence ID" value="KYG61657.1"/>
    <property type="molecule type" value="Genomic_DNA"/>
</dbReference>
<dbReference type="Proteomes" id="UP000075320">
    <property type="component" value="Unassembled WGS sequence"/>
</dbReference>
<accession>A0A150WEW6</accession>
<reference evidence="1 2" key="1">
    <citation type="submission" date="2016-03" db="EMBL/GenBank/DDBJ databases">
        <authorList>
            <person name="Ploux O."/>
        </authorList>
    </citation>
    <scope>NUCLEOTIDE SEQUENCE [LARGE SCALE GENOMIC DNA]</scope>
    <source>
        <strain evidence="1 2">R0</strain>
    </source>
</reference>
<comment type="caution">
    <text evidence="1">The sequence shown here is derived from an EMBL/GenBank/DDBJ whole genome shotgun (WGS) entry which is preliminary data.</text>
</comment>
<name>A0A150WEW6_BDEBC</name>
<dbReference type="SUPFAM" id="SSF54001">
    <property type="entry name" value="Cysteine proteinases"/>
    <property type="match status" value="1"/>
</dbReference>
<proteinExistence type="predicted"/>